<name>A0A8V0ZMC3_CHICK</name>
<dbReference type="FunCoup" id="A0A8V0ZMC3">
    <property type="interactions" value="913"/>
</dbReference>
<dbReference type="Proteomes" id="UP000000539">
    <property type="component" value="Chromosome 20"/>
</dbReference>
<evidence type="ECO:0000256" key="4">
    <source>
        <dbReference type="ARBA" id="ARBA00022692"/>
    </source>
</evidence>
<comment type="function">
    <text evidence="7">Has antibacterial activity against a variety of bacteria including S.aureus, P.aeruginosa and M.tuberculosis. Acts by inducing bacterial membrane breakage.</text>
</comment>
<dbReference type="GeneTree" id="ENSGT00390000005315"/>
<organism evidence="11 12">
    <name type="scientific">Gallus gallus</name>
    <name type="common">Chicken</name>
    <dbReference type="NCBI Taxonomy" id="9031"/>
    <lineage>
        <taxon>Eukaryota</taxon>
        <taxon>Metazoa</taxon>
        <taxon>Chordata</taxon>
        <taxon>Craniata</taxon>
        <taxon>Vertebrata</taxon>
        <taxon>Euteleostomi</taxon>
        <taxon>Archelosauria</taxon>
        <taxon>Archosauria</taxon>
        <taxon>Dinosauria</taxon>
        <taxon>Saurischia</taxon>
        <taxon>Theropoda</taxon>
        <taxon>Coelurosauria</taxon>
        <taxon>Aves</taxon>
        <taxon>Neognathae</taxon>
        <taxon>Galloanserae</taxon>
        <taxon>Galliformes</taxon>
        <taxon>Phasianidae</taxon>
        <taxon>Phasianinae</taxon>
        <taxon>Gallus</taxon>
    </lineage>
</organism>
<dbReference type="InterPro" id="IPR018450">
    <property type="entry name" value="Romo1/Mgr2"/>
</dbReference>
<comment type="function">
    <text evidence="8">Induces production of reactive oxygen species (ROS) which are necessary for cell proliferation. May play a role in inducing oxidative DNA damage and replicative senescence. May play a role in the coordination of mitochondrial morphology and cell proliferation.</text>
</comment>
<dbReference type="PANTHER" id="PTHR28525:SF1">
    <property type="entry name" value="REACTIVE OXYGEN SPECIES MODULATOR 1"/>
    <property type="match status" value="1"/>
</dbReference>
<keyword evidence="12" id="KW-1185">Reference proteome</keyword>
<comment type="subcellular location">
    <subcellularLocation>
        <location evidence="1">Membrane</location>
    </subcellularLocation>
</comment>
<sequence>MAILLDSVAPLVKMISLGSAPIKSATCCRKRNADLRPRDKTQRIHHSKAPFSRIHRRASKGPQAALLPPPSTAASRLRYGRSFPQRTAALPAGPARTHPPGALGGGLALPSVRVGAGVRVPVAAGQMPVTVGPYGQSQPSCFDRVKMGFVMGFAVGMAAGALFGTFSCLRIGMRGRELMGGVGKTMMQSGGTFGTFMAIGMGIRC</sequence>
<evidence type="ECO:0000256" key="7">
    <source>
        <dbReference type="ARBA" id="ARBA00025225"/>
    </source>
</evidence>
<reference evidence="11" key="1">
    <citation type="submission" date="2020-11" db="EMBL/GenBank/DDBJ databases">
        <title>Gallus gallus (Chicken) genome, bGalGal1, GRCg7b, maternal haplotype autosomes + Z &amp; W.</title>
        <authorList>
            <person name="Warren W."/>
            <person name="Formenti G."/>
            <person name="Fedrigo O."/>
            <person name="Haase B."/>
            <person name="Mountcastle J."/>
            <person name="Balacco J."/>
            <person name="Tracey A."/>
            <person name="Schneider V."/>
            <person name="Okimoto R."/>
            <person name="Cheng H."/>
            <person name="Hawken R."/>
            <person name="Howe K."/>
            <person name="Jarvis E.D."/>
        </authorList>
    </citation>
    <scope>NUCLEOTIDE SEQUENCE [LARGE SCALE GENOMIC DNA]</scope>
    <source>
        <strain evidence="11">Broiler</strain>
    </source>
</reference>
<evidence type="ECO:0000256" key="6">
    <source>
        <dbReference type="ARBA" id="ARBA00023136"/>
    </source>
</evidence>
<reference evidence="11" key="3">
    <citation type="submission" date="2025-09" db="UniProtKB">
        <authorList>
            <consortium name="Ensembl"/>
        </authorList>
    </citation>
    <scope>IDENTIFICATION</scope>
    <source>
        <strain evidence="11">broiler</strain>
    </source>
</reference>
<feature type="transmembrane region" description="Helical" evidence="10">
    <location>
        <begin position="147"/>
        <end position="169"/>
    </location>
</feature>
<evidence type="ECO:0000256" key="8">
    <source>
        <dbReference type="ARBA" id="ARBA00025243"/>
    </source>
</evidence>
<evidence type="ECO:0000313" key="11">
    <source>
        <dbReference type="Ensembl" id="ENSGALP00010032585.1"/>
    </source>
</evidence>
<evidence type="ECO:0000256" key="10">
    <source>
        <dbReference type="SAM" id="Phobius"/>
    </source>
</evidence>
<gene>
    <name evidence="11" type="primary">ROMO1</name>
</gene>
<evidence type="ECO:0000313" key="12">
    <source>
        <dbReference type="Proteomes" id="UP000000539"/>
    </source>
</evidence>
<dbReference type="Pfam" id="PF10247">
    <property type="entry name" value="Romo1"/>
    <property type="match status" value="1"/>
</dbReference>
<comment type="similarity">
    <text evidence="2">Belongs to the MGR2 family.</text>
</comment>
<evidence type="ECO:0000256" key="3">
    <source>
        <dbReference type="ARBA" id="ARBA00016275"/>
    </source>
</evidence>
<dbReference type="Ensembl" id="ENSGALT00010054055.1">
    <property type="protein sequence ID" value="ENSGALP00010032585.1"/>
    <property type="gene ID" value="ENSGALG00010022216.1"/>
</dbReference>
<protein>
    <recommendedName>
        <fullName evidence="3">Reactive oxygen species modulator 1</fullName>
    </recommendedName>
    <alternativeName>
        <fullName evidence="9">Protein MGR2 homolog</fullName>
    </alternativeName>
</protein>
<evidence type="ECO:0000256" key="5">
    <source>
        <dbReference type="ARBA" id="ARBA00022989"/>
    </source>
</evidence>
<accession>A0A8V0ZMC3</accession>
<evidence type="ECO:0000256" key="1">
    <source>
        <dbReference type="ARBA" id="ARBA00004370"/>
    </source>
</evidence>
<keyword evidence="5 10" id="KW-1133">Transmembrane helix</keyword>
<keyword evidence="4 10" id="KW-0812">Transmembrane</keyword>
<evidence type="ECO:0000256" key="2">
    <source>
        <dbReference type="ARBA" id="ARBA00007839"/>
    </source>
</evidence>
<reference evidence="11" key="2">
    <citation type="submission" date="2025-08" db="UniProtKB">
        <authorList>
            <consortium name="Ensembl"/>
        </authorList>
    </citation>
    <scope>IDENTIFICATION</scope>
    <source>
        <strain evidence="11">broiler</strain>
    </source>
</reference>
<keyword evidence="6 10" id="KW-0472">Membrane</keyword>
<dbReference type="GO" id="GO:0005744">
    <property type="term" value="C:TIM23 mitochondrial import inner membrane translocase complex"/>
    <property type="evidence" value="ECO:0000318"/>
    <property type="project" value="GO_Central"/>
</dbReference>
<evidence type="ECO:0000256" key="9">
    <source>
        <dbReference type="ARBA" id="ARBA00032686"/>
    </source>
</evidence>
<dbReference type="SMART" id="SM01378">
    <property type="entry name" value="Romo1"/>
    <property type="match status" value="1"/>
</dbReference>
<dbReference type="PANTHER" id="PTHR28525">
    <property type="entry name" value="REACTIVE OXYGEN SPECIES MODULATOR 1"/>
    <property type="match status" value="1"/>
</dbReference>
<dbReference type="AlphaFoldDB" id="A0A8V0ZMC3"/>
<dbReference type="OrthoDB" id="5409308at2759"/>
<dbReference type="GO" id="GO:0045039">
    <property type="term" value="P:protein insertion into mitochondrial inner membrane"/>
    <property type="evidence" value="ECO:0000318"/>
    <property type="project" value="GO_Central"/>
</dbReference>
<proteinExistence type="inferred from homology"/>
<dbReference type="GO" id="GO:0030150">
    <property type="term" value="P:protein import into mitochondrial matrix"/>
    <property type="evidence" value="ECO:0000318"/>
    <property type="project" value="GO_Central"/>
</dbReference>